<dbReference type="EMBL" id="CAKKMG010000038">
    <property type="protein sequence ID" value="CAH0238391.1"/>
    <property type="molecule type" value="Genomic_DNA"/>
</dbReference>
<evidence type="ECO:0000313" key="1">
    <source>
        <dbReference type="EMBL" id="CAH0238391.1"/>
    </source>
</evidence>
<organism evidence="1 2">
    <name type="scientific">Peribacillus simplex</name>
    <dbReference type="NCBI Taxonomy" id="1478"/>
    <lineage>
        <taxon>Bacteria</taxon>
        <taxon>Bacillati</taxon>
        <taxon>Bacillota</taxon>
        <taxon>Bacilli</taxon>
        <taxon>Bacillales</taxon>
        <taxon>Bacillaceae</taxon>
        <taxon>Peribacillus</taxon>
    </lineage>
</organism>
<proteinExistence type="predicted"/>
<accession>A0A9W4PFB0</accession>
<reference evidence="1" key="1">
    <citation type="submission" date="2021-11" db="EMBL/GenBank/DDBJ databases">
        <authorList>
            <person name="Bulgarelli D."/>
        </authorList>
    </citation>
    <scope>NUCLEOTIDE SEQUENCE</scope>
    <source>
        <strain evidence="1">Bi133</strain>
    </source>
</reference>
<sequence>MIMTYPLFIVTGISGSGKSATSLELQKIMVDFNVFDMDLIVNNDDYQTACDNWLKVAY</sequence>
<comment type="caution">
    <text evidence="1">The sequence shown here is derived from an EMBL/GenBank/DDBJ whole genome shotgun (WGS) entry which is preliminary data.</text>
</comment>
<dbReference type="AlphaFoldDB" id="A0A9W4PFB0"/>
<name>A0A9W4PFB0_9BACI</name>
<gene>
    <name evidence="1" type="ORF">SRABI133_02820</name>
</gene>
<dbReference type="Proteomes" id="UP000789326">
    <property type="component" value="Unassembled WGS sequence"/>
</dbReference>
<protein>
    <submittedName>
        <fullName evidence="1">Uncharacterized protein</fullName>
    </submittedName>
</protein>
<evidence type="ECO:0000313" key="2">
    <source>
        <dbReference type="Proteomes" id="UP000789326"/>
    </source>
</evidence>